<dbReference type="OrthoDB" id="7293882at2"/>
<feature type="transmembrane region" description="Helical" evidence="1">
    <location>
        <begin position="339"/>
        <end position="362"/>
    </location>
</feature>
<keyword evidence="1" id="KW-1133">Transmembrane helix</keyword>
<reference evidence="2 3" key="1">
    <citation type="submission" date="2016-08" db="EMBL/GenBank/DDBJ databases">
        <title>Draft genome of the agarase producing Sphingomonas sp. MCT13.</title>
        <authorList>
            <person name="D'Andrea M.M."/>
            <person name="Rossolini G.M."/>
            <person name="Thaller M.C."/>
        </authorList>
    </citation>
    <scope>NUCLEOTIDE SEQUENCE [LARGE SCALE GENOMIC DNA]</scope>
    <source>
        <strain evidence="2 3">MCT13</strain>
    </source>
</reference>
<evidence type="ECO:0000256" key="1">
    <source>
        <dbReference type="SAM" id="Phobius"/>
    </source>
</evidence>
<feature type="transmembrane region" description="Helical" evidence="1">
    <location>
        <begin position="133"/>
        <end position="155"/>
    </location>
</feature>
<keyword evidence="1" id="KW-0812">Transmembrane</keyword>
<feature type="transmembrane region" description="Helical" evidence="1">
    <location>
        <begin position="167"/>
        <end position="191"/>
    </location>
</feature>
<evidence type="ECO:0000313" key="2">
    <source>
        <dbReference type="EMBL" id="ODP38091.1"/>
    </source>
</evidence>
<feature type="transmembrane region" description="Helical" evidence="1">
    <location>
        <begin position="281"/>
        <end position="299"/>
    </location>
</feature>
<dbReference type="Proteomes" id="UP000094487">
    <property type="component" value="Unassembled WGS sequence"/>
</dbReference>
<dbReference type="RefSeq" id="WP_069320236.1">
    <property type="nucleotide sequence ID" value="NZ_MDDS01000020.1"/>
</dbReference>
<feature type="transmembrane region" description="Helical" evidence="1">
    <location>
        <begin position="91"/>
        <end position="112"/>
    </location>
</feature>
<dbReference type="AlphaFoldDB" id="A0A1E3LW93"/>
<evidence type="ECO:0008006" key="4">
    <source>
        <dbReference type="Google" id="ProtNLM"/>
    </source>
</evidence>
<feature type="transmembrane region" description="Helical" evidence="1">
    <location>
        <begin position="12"/>
        <end position="31"/>
    </location>
</feature>
<feature type="transmembrane region" description="Helical" evidence="1">
    <location>
        <begin position="255"/>
        <end position="274"/>
    </location>
</feature>
<organism evidence="2 3">
    <name type="scientific">Sphingomonas turrisvirgatae</name>
    <dbReference type="NCBI Taxonomy" id="1888892"/>
    <lineage>
        <taxon>Bacteria</taxon>
        <taxon>Pseudomonadati</taxon>
        <taxon>Pseudomonadota</taxon>
        <taxon>Alphaproteobacteria</taxon>
        <taxon>Sphingomonadales</taxon>
        <taxon>Sphingomonadaceae</taxon>
        <taxon>Sphingomonas</taxon>
    </lineage>
</organism>
<gene>
    <name evidence="2" type="ORF">BFL28_15855</name>
</gene>
<keyword evidence="1" id="KW-0472">Membrane</keyword>
<keyword evidence="3" id="KW-1185">Reference proteome</keyword>
<accession>A0A1E3LW93</accession>
<sequence length="503" mass="55369">MNASANRWWESRLFMAAAVVLAVVPLLWPALPPLADLPGHIGRYHIASAIDASPELARHWQVEWALIGNLGVDLLVHALTPFLGVELGARIVVMAIPPLFVSGLVLVSIASGRRLSPAAAFAFPLAYSFPFQFGFVNFMLSAGLALHALALWIWLGSRNRIALRTGLFVPISWILWIAHSSGWGLFGLLAFATEAVRLRRTGCGWLAALFQAGLACLPLALPLIWMVSGTANGEPVEWGFKAKAGWFPSLLRERWKLYDVVCAIVLFSVLWMAIRDRRLRFEPVTGGAGLIAFVAFLAMPRLALGGSYVDMRLLAPAVALALVAIHVRPGNERFEHRLALAAVAFLALRTTTSTFAMAFAAMPQQQALEVTPHIPRGAAVLVLVNEPCSSQWVSRRLGHIAGVATARRDIFENSQWTLGGQQLLRHRHPQADPYTTDPAQLVYPAKCEYRTTDFATALREFDRGTFTHVWTIDFPARRRLARDVRLVWSNGVSALYAVERVPG</sequence>
<proteinExistence type="predicted"/>
<name>A0A1E3LW93_9SPHN</name>
<dbReference type="STRING" id="1888892.BFL28_15855"/>
<evidence type="ECO:0000313" key="3">
    <source>
        <dbReference type="Proteomes" id="UP000094487"/>
    </source>
</evidence>
<protein>
    <recommendedName>
        <fullName evidence="4">Glycosyltransferase RgtA/B/C/D-like domain-containing protein</fullName>
    </recommendedName>
</protein>
<feature type="transmembrane region" description="Helical" evidence="1">
    <location>
        <begin position="203"/>
        <end position="225"/>
    </location>
</feature>
<comment type="caution">
    <text evidence="2">The sequence shown here is derived from an EMBL/GenBank/DDBJ whole genome shotgun (WGS) entry which is preliminary data.</text>
</comment>
<dbReference type="EMBL" id="MDDS01000020">
    <property type="protein sequence ID" value="ODP38091.1"/>
    <property type="molecule type" value="Genomic_DNA"/>
</dbReference>
<feature type="transmembrane region" description="Helical" evidence="1">
    <location>
        <begin position="311"/>
        <end position="327"/>
    </location>
</feature>